<keyword evidence="2" id="KW-1185">Reference proteome</keyword>
<proteinExistence type="predicted"/>
<sequence>MIRRHAPPECVEAHQQITSLIDNVYESGNEAALFQLKAAFNVSQSSTYPDLAFLLTSPLSAWNQVWHRKPFPFTGSYCDPITSQASHYPTTETLRTTAHSLLSYANRTATANATALYYPLLNFFSHIRESSTYCAGRSVHDWLSLGRPSPYGWLTRTESGGLAMGYTLGSEGHPHLPPMASCMLSPAYFLDRCHRAYNITYEPQLVWLNKYGGPSLSYLRLAVSTGQLDYHRGLGPLAEFLENGDPNPRLVRNINDNGDYNNGSSSSSSSITTPQIIIQGGFHEWDFPGLFQNETAVEMPLAVQRAKTIEVEAVMAWLTEWNVTHTDIHAM</sequence>
<dbReference type="Gene3D" id="3.40.50.1820">
    <property type="entry name" value="alpha/beta hydrolase"/>
    <property type="match status" value="1"/>
</dbReference>
<evidence type="ECO:0000313" key="1">
    <source>
        <dbReference type="EMBL" id="KIW89730.1"/>
    </source>
</evidence>
<reference evidence="1" key="1">
    <citation type="submission" date="2015-01" db="EMBL/GenBank/DDBJ databases">
        <title>The Genome Sequence of Cladophialophora bantiana CBS 173.52.</title>
        <authorList>
            <consortium name="The Broad Institute Genomics Platform"/>
            <person name="Cuomo C."/>
            <person name="de Hoog S."/>
            <person name="Gorbushina A."/>
            <person name="Stielow B."/>
            <person name="Teixiera M."/>
            <person name="Abouelleil A."/>
            <person name="Chapman S.B."/>
            <person name="Priest M."/>
            <person name="Young S.K."/>
            <person name="Wortman J."/>
            <person name="Nusbaum C."/>
            <person name="Birren B."/>
        </authorList>
    </citation>
    <scope>NUCLEOTIDE SEQUENCE [LARGE SCALE GENOMIC DNA]</scope>
    <source>
        <strain evidence="1">CBS 173.52</strain>
    </source>
</reference>
<dbReference type="EMBL" id="KN846995">
    <property type="protein sequence ID" value="KIW89730.1"/>
    <property type="molecule type" value="Genomic_DNA"/>
</dbReference>
<dbReference type="HOGENOM" id="CLU_839373_0_0_1"/>
<accession>A0A0D2HG05</accession>
<evidence type="ECO:0000313" key="2">
    <source>
        <dbReference type="Proteomes" id="UP000053789"/>
    </source>
</evidence>
<dbReference type="VEuPathDB" id="FungiDB:Z519_09887"/>
<dbReference type="Proteomes" id="UP000053789">
    <property type="component" value="Unassembled WGS sequence"/>
</dbReference>
<dbReference type="GeneID" id="27702815"/>
<name>A0A0D2HG05_CLAB1</name>
<organism evidence="1 2">
    <name type="scientific">Cladophialophora bantiana (strain ATCC 10958 / CBS 173.52 / CDC B-1940 / NIH 8579)</name>
    <name type="common">Xylohypha bantiana</name>
    <dbReference type="NCBI Taxonomy" id="1442370"/>
    <lineage>
        <taxon>Eukaryota</taxon>
        <taxon>Fungi</taxon>
        <taxon>Dikarya</taxon>
        <taxon>Ascomycota</taxon>
        <taxon>Pezizomycotina</taxon>
        <taxon>Eurotiomycetes</taxon>
        <taxon>Chaetothyriomycetidae</taxon>
        <taxon>Chaetothyriales</taxon>
        <taxon>Herpotrichiellaceae</taxon>
        <taxon>Cladophialophora</taxon>
    </lineage>
</organism>
<dbReference type="InterPro" id="IPR029058">
    <property type="entry name" value="AB_hydrolase_fold"/>
</dbReference>
<dbReference type="RefSeq" id="XP_016616399.1">
    <property type="nucleotide sequence ID" value="XM_016767607.1"/>
</dbReference>
<protein>
    <submittedName>
        <fullName evidence="1">Uncharacterized protein</fullName>
    </submittedName>
</protein>
<gene>
    <name evidence="1" type="ORF">Z519_09887</name>
</gene>
<dbReference type="AlphaFoldDB" id="A0A0D2HG05"/>
<dbReference type="OrthoDB" id="1735038at2759"/>